<dbReference type="Proteomes" id="UP001321047">
    <property type="component" value="Unassembled WGS sequence"/>
</dbReference>
<feature type="region of interest" description="Disordered" evidence="1">
    <location>
        <begin position="133"/>
        <end position="169"/>
    </location>
</feature>
<accession>A0AAP2Z9I2</accession>
<evidence type="ECO:0000313" key="4">
    <source>
        <dbReference type="Proteomes" id="UP001321047"/>
    </source>
</evidence>
<dbReference type="AlphaFoldDB" id="A0AAP2Z9I2"/>
<name>A0AAP2Z9I2_9EURY</name>
<reference evidence="3 4" key="1">
    <citation type="submission" date="2022-09" db="EMBL/GenBank/DDBJ databases">
        <title>Enrichment on poylsaccharides allowed isolation of novel metabolic and taxonomic groups of Haloarchaea.</title>
        <authorList>
            <person name="Sorokin D.Y."/>
            <person name="Elcheninov A.G."/>
            <person name="Khizhniak T.V."/>
            <person name="Kolganova T.V."/>
            <person name="Kublanov I.V."/>
        </authorList>
    </citation>
    <scope>NUCLEOTIDE SEQUENCE [LARGE SCALE GENOMIC DNA]</scope>
    <source>
        <strain evidence="3 4">AArc-curdl1</strain>
    </source>
</reference>
<feature type="compositionally biased region" description="Pro residues" evidence="1">
    <location>
        <begin position="139"/>
        <end position="149"/>
    </location>
</feature>
<dbReference type="Pfam" id="PF07705">
    <property type="entry name" value="CARDB"/>
    <property type="match status" value="1"/>
</dbReference>
<proteinExistence type="predicted"/>
<evidence type="ECO:0000259" key="2">
    <source>
        <dbReference type="Pfam" id="PF07705"/>
    </source>
</evidence>
<sequence length="389" mass="40344">MAVCLLVGLAVPTVAITVGSDPVNDEVALEPVDERYATIEDGELTLTVDVFDNAQTTILEVFTITVGEDVDGIESVWIEHPIDGVEFYAEDSEISNDSRLEPAAGEEITVGVLVDSTVTKATSETFSVHVAYEDGASAPPGPPAMPSPDPLVADDDDERDDEQASGPSLVDLEVTPLELTAGESVTVTGTYEGGDSDEDVTAALTVDGVVVSQQTVAVPADSTATVTFEQTLEDPGTIPVGIGDEARDVEVSAVETDEPAASLTVSNVSLNTGQIQPGESVTLTANVTNTGELAGERTFDIVVGGFVVETVTVDLEAGETETVTLERTFENAGTYSLAFGGVDAGSVTVVESTLVSASVTELPGQTGVALSVPLLFGFGLFFSRRMGWT</sequence>
<dbReference type="InterPro" id="IPR013783">
    <property type="entry name" value="Ig-like_fold"/>
</dbReference>
<evidence type="ECO:0000313" key="3">
    <source>
        <dbReference type="EMBL" id="MCU4751894.1"/>
    </source>
</evidence>
<gene>
    <name evidence="3" type="ORF">OB919_07845</name>
</gene>
<comment type="caution">
    <text evidence="3">The sequence shown here is derived from an EMBL/GenBank/DDBJ whole genome shotgun (WGS) entry which is preliminary data.</text>
</comment>
<keyword evidence="4" id="KW-1185">Reference proteome</keyword>
<feature type="domain" description="CARDB" evidence="2">
    <location>
        <begin position="262"/>
        <end position="339"/>
    </location>
</feature>
<dbReference type="Gene3D" id="2.60.40.10">
    <property type="entry name" value="Immunoglobulins"/>
    <property type="match status" value="1"/>
</dbReference>
<dbReference type="RefSeq" id="WP_342808132.1">
    <property type="nucleotide sequence ID" value="NZ_JAOPJZ010000004.1"/>
</dbReference>
<evidence type="ECO:0000256" key="1">
    <source>
        <dbReference type="SAM" id="MobiDB-lite"/>
    </source>
</evidence>
<dbReference type="EMBL" id="JAOPJZ010000004">
    <property type="protein sequence ID" value="MCU4751894.1"/>
    <property type="molecule type" value="Genomic_DNA"/>
</dbReference>
<feature type="compositionally biased region" description="Acidic residues" evidence="1">
    <location>
        <begin position="152"/>
        <end position="163"/>
    </location>
</feature>
<protein>
    <recommendedName>
        <fullName evidence="2">CARDB domain-containing protein</fullName>
    </recommendedName>
</protein>
<dbReference type="InterPro" id="IPR011635">
    <property type="entry name" value="CARDB"/>
</dbReference>
<organism evidence="3 4">
    <name type="scientific">Natronosalvus hydrolyticus</name>
    <dbReference type="NCBI Taxonomy" id="2979988"/>
    <lineage>
        <taxon>Archaea</taxon>
        <taxon>Methanobacteriati</taxon>
        <taxon>Methanobacteriota</taxon>
        <taxon>Stenosarchaea group</taxon>
        <taxon>Halobacteria</taxon>
        <taxon>Halobacteriales</taxon>
        <taxon>Natrialbaceae</taxon>
        <taxon>Natronosalvus</taxon>
    </lineage>
</organism>